<evidence type="ECO:0000256" key="14">
    <source>
        <dbReference type="ARBA" id="ARBA00026104"/>
    </source>
</evidence>
<evidence type="ECO:0000256" key="3">
    <source>
        <dbReference type="ARBA" id="ARBA00022475"/>
    </source>
</evidence>
<dbReference type="PROSITE" id="PS50003">
    <property type="entry name" value="PH_DOMAIN"/>
    <property type="match status" value="1"/>
</dbReference>
<evidence type="ECO:0000256" key="2">
    <source>
        <dbReference type="ARBA" id="ARBA00004651"/>
    </source>
</evidence>
<dbReference type="EMBL" id="CP031038">
    <property type="protein sequence ID" value="QDZ21431.1"/>
    <property type="molecule type" value="Genomic_DNA"/>
</dbReference>
<dbReference type="GO" id="GO:0016042">
    <property type="term" value="P:lipid catabolic process"/>
    <property type="evidence" value="ECO:0007669"/>
    <property type="project" value="UniProtKB-KW"/>
</dbReference>
<keyword evidence="6" id="KW-0479">Metal-binding</keyword>
<evidence type="ECO:0000256" key="10">
    <source>
        <dbReference type="ARBA" id="ARBA00022989"/>
    </source>
</evidence>
<comment type="catalytic activity">
    <reaction evidence="13">
        <text>a 1,2-diacyl-sn-glycerol + H2O = a 2-acylglycerol + a fatty acid + H(+)</text>
        <dbReference type="Rhea" id="RHEA:33275"/>
        <dbReference type="ChEBI" id="CHEBI:15377"/>
        <dbReference type="ChEBI" id="CHEBI:15378"/>
        <dbReference type="ChEBI" id="CHEBI:17389"/>
        <dbReference type="ChEBI" id="CHEBI:17815"/>
        <dbReference type="ChEBI" id="CHEBI:28868"/>
        <dbReference type="EC" id="3.1.1.116"/>
    </reaction>
    <physiologicalReaction direction="left-to-right" evidence="13">
        <dbReference type="Rhea" id="RHEA:33276"/>
    </physiologicalReaction>
</comment>
<evidence type="ECO:0000256" key="11">
    <source>
        <dbReference type="ARBA" id="ARBA00023098"/>
    </source>
</evidence>
<evidence type="ECO:0000256" key="6">
    <source>
        <dbReference type="ARBA" id="ARBA00022723"/>
    </source>
</evidence>
<feature type="domain" description="PH" evidence="15">
    <location>
        <begin position="443"/>
        <end position="546"/>
    </location>
</feature>
<proteinExistence type="predicted"/>
<dbReference type="InterPro" id="IPR001849">
    <property type="entry name" value="PH_domain"/>
</dbReference>
<dbReference type="GO" id="GO:0046872">
    <property type="term" value="F:metal ion binding"/>
    <property type="evidence" value="ECO:0007669"/>
    <property type="project" value="UniProtKB-KW"/>
</dbReference>
<evidence type="ECO:0000256" key="12">
    <source>
        <dbReference type="ARBA" id="ARBA00023136"/>
    </source>
</evidence>
<gene>
    <name evidence="16" type="ORF">A3770_05p39490</name>
</gene>
<keyword evidence="10" id="KW-1133">Transmembrane helix</keyword>
<keyword evidence="12" id="KW-0472">Membrane</keyword>
<dbReference type="InterPro" id="IPR002921">
    <property type="entry name" value="Fungal_lipase-type"/>
</dbReference>
<keyword evidence="17" id="KW-1185">Reference proteome</keyword>
<accession>A0A5B8MMD6</accession>
<keyword evidence="9" id="KW-0442">Lipid degradation</keyword>
<keyword evidence="7 16" id="KW-0378">Hydrolase</keyword>
<keyword evidence="3" id="KW-1003">Cell membrane</keyword>
<dbReference type="Proteomes" id="UP000316726">
    <property type="component" value="Chromosome 5"/>
</dbReference>
<evidence type="ECO:0000313" key="17">
    <source>
        <dbReference type="Proteomes" id="UP000316726"/>
    </source>
</evidence>
<evidence type="ECO:0000256" key="9">
    <source>
        <dbReference type="ARBA" id="ARBA00022963"/>
    </source>
</evidence>
<dbReference type="AlphaFoldDB" id="A0A5B8MMD6"/>
<protein>
    <recommendedName>
        <fullName evidence="14">sn-1-specific diacylglycerol lipase</fullName>
        <ecNumber evidence="14">3.1.1.116</ecNumber>
    </recommendedName>
</protein>
<dbReference type="InterPro" id="IPR052214">
    <property type="entry name" value="DAG_Lipase-Related"/>
</dbReference>
<dbReference type="OrthoDB" id="438440at2759"/>
<dbReference type="GO" id="GO:0016298">
    <property type="term" value="F:lipase activity"/>
    <property type="evidence" value="ECO:0007669"/>
    <property type="project" value="TreeGrafter"/>
</dbReference>
<evidence type="ECO:0000256" key="1">
    <source>
        <dbReference type="ARBA" id="ARBA00001913"/>
    </source>
</evidence>
<evidence type="ECO:0000256" key="5">
    <source>
        <dbReference type="ARBA" id="ARBA00022692"/>
    </source>
</evidence>
<dbReference type="SUPFAM" id="SSF50729">
    <property type="entry name" value="PH domain-like"/>
    <property type="match status" value="1"/>
</dbReference>
<keyword evidence="4" id="KW-0597">Phosphoprotein</keyword>
<organism evidence="16 17">
    <name type="scientific">Chloropicon primus</name>
    <dbReference type="NCBI Taxonomy" id="1764295"/>
    <lineage>
        <taxon>Eukaryota</taxon>
        <taxon>Viridiplantae</taxon>
        <taxon>Chlorophyta</taxon>
        <taxon>Chloropicophyceae</taxon>
        <taxon>Chloropicales</taxon>
        <taxon>Chloropicaceae</taxon>
        <taxon>Chloropicon</taxon>
    </lineage>
</organism>
<comment type="cofactor">
    <cofactor evidence="1">
        <name>Ca(2+)</name>
        <dbReference type="ChEBI" id="CHEBI:29108"/>
    </cofactor>
</comment>
<comment type="subcellular location">
    <subcellularLocation>
        <location evidence="2">Cell membrane</location>
        <topology evidence="2">Multi-pass membrane protein</topology>
    </subcellularLocation>
</comment>
<evidence type="ECO:0000256" key="4">
    <source>
        <dbReference type="ARBA" id="ARBA00022553"/>
    </source>
</evidence>
<keyword evidence="5" id="KW-0812">Transmembrane</keyword>
<sequence length="546" mass="60476">MGWKKDMMSVAESLSAGNKALGSEWKLTDILVGLAYLSEKRKTEFDFEKRKADLLASREASSCPQERLKKFAWASSLADIAYTKDEAAIRKYLLSEHGLTLVHAEVESKFSVPAHYWAYNKADKVVVFGVRGTVTRKDMLTDLDSKAEVHSGRAMHRGMLQSAKALLEKVQQQLADLSDEGFRVVLVGHSLGAGTAALLAILLKETNAIKSLSCYAIAPPPVVELSLAVESKPYIESLVCNDDIVCRMSVANMRGLTEELLQLNWGQMAREDLASTRAGKMADYVGTKCGEVTTRVASMKAYNKATDSTKRAVGQVSDMGKKAAAMLKPKLSSMTAYATGKMSKLSFTGKEKGESGAGDAAASVREYPQYPGEEKAIQPLFPPGDLVVMLRVSEAGYEAFQVSHGWSGLNRFELSDSMIQDHYLTSYFDVLNVVQGQPIPEYELVLSQEMFKKEGGKKELIKMAEWKRRKINLLRLRRTFIVEYPSGKDGGKMRRVNLKDAKVVDDIKSSDRPFAFAIENDVHDMKLDPGSKEGRDEWLGHLRTLL</sequence>
<dbReference type="PANTHER" id="PTHR45792">
    <property type="entry name" value="DIACYLGLYCEROL LIPASE HOMOLOG-RELATED"/>
    <property type="match status" value="1"/>
</dbReference>
<dbReference type="InterPro" id="IPR029058">
    <property type="entry name" value="AB_hydrolase_fold"/>
</dbReference>
<keyword evidence="8" id="KW-0106">Calcium</keyword>
<reference evidence="16 17" key="1">
    <citation type="submission" date="2018-07" db="EMBL/GenBank/DDBJ databases">
        <title>The complete nuclear genome of the prasinophyte Chloropicon primus (CCMP1205).</title>
        <authorList>
            <person name="Pombert J.-F."/>
            <person name="Otis C."/>
            <person name="Turmel M."/>
            <person name="Lemieux C."/>
        </authorList>
    </citation>
    <scope>NUCLEOTIDE SEQUENCE [LARGE SCALE GENOMIC DNA]</scope>
    <source>
        <strain evidence="16 17">CCMP1205</strain>
    </source>
</reference>
<dbReference type="CDD" id="cd00519">
    <property type="entry name" value="Lipase_3"/>
    <property type="match status" value="1"/>
</dbReference>
<dbReference type="Gene3D" id="3.40.50.1820">
    <property type="entry name" value="alpha/beta hydrolase"/>
    <property type="match status" value="1"/>
</dbReference>
<evidence type="ECO:0000259" key="15">
    <source>
        <dbReference type="PROSITE" id="PS50003"/>
    </source>
</evidence>
<evidence type="ECO:0000256" key="8">
    <source>
        <dbReference type="ARBA" id="ARBA00022837"/>
    </source>
</evidence>
<evidence type="ECO:0000256" key="13">
    <source>
        <dbReference type="ARBA" id="ARBA00024531"/>
    </source>
</evidence>
<evidence type="ECO:0000256" key="7">
    <source>
        <dbReference type="ARBA" id="ARBA00022801"/>
    </source>
</evidence>
<evidence type="ECO:0000313" key="16">
    <source>
        <dbReference type="EMBL" id="QDZ21431.1"/>
    </source>
</evidence>
<dbReference type="GO" id="GO:0005886">
    <property type="term" value="C:plasma membrane"/>
    <property type="evidence" value="ECO:0007669"/>
    <property type="project" value="UniProtKB-SubCell"/>
</dbReference>
<dbReference type="Pfam" id="PF01764">
    <property type="entry name" value="Lipase_3"/>
    <property type="match status" value="1"/>
</dbReference>
<dbReference type="PANTHER" id="PTHR45792:SF8">
    <property type="entry name" value="DIACYLGLYCEROL LIPASE-ALPHA"/>
    <property type="match status" value="1"/>
</dbReference>
<name>A0A5B8MMD6_9CHLO</name>
<dbReference type="EC" id="3.1.1.116" evidence="14"/>
<dbReference type="SUPFAM" id="SSF53474">
    <property type="entry name" value="alpha/beta-Hydrolases"/>
    <property type="match status" value="1"/>
</dbReference>
<keyword evidence="11" id="KW-0443">Lipid metabolism</keyword>